<dbReference type="OrthoDB" id="9806254at2"/>
<keyword evidence="2" id="KW-0560">Oxidoreductase</keyword>
<evidence type="ECO:0000256" key="2">
    <source>
        <dbReference type="ARBA" id="ARBA00023002"/>
    </source>
</evidence>
<evidence type="ECO:0000313" key="4">
    <source>
        <dbReference type="EMBL" id="SMO36298.1"/>
    </source>
</evidence>
<protein>
    <submittedName>
        <fullName evidence="4">Isocitrate dehydrogenase (NAD+)</fullName>
    </submittedName>
</protein>
<dbReference type="InterPro" id="IPR024084">
    <property type="entry name" value="IsoPropMal-DH-like_dom"/>
</dbReference>
<dbReference type="Gene3D" id="3.40.718.10">
    <property type="entry name" value="Isopropylmalate Dehydrogenase"/>
    <property type="match status" value="1"/>
</dbReference>
<dbReference type="EMBL" id="FXTH01000001">
    <property type="protein sequence ID" value="SMO36298.1"/>
    <property type="molecule type" value="Genomic_DNA"/>
</dbReference>
<dbReference type="PANTHER" id="PTHR11835">
    <property type="entry name" value="DECARBOXYLATING DEHYDROGENASES-ISOCITRATE, ISOPROPYLMALATE, TARTRATE"/>
    <property type="match status" value="1"/>
</dbReference>
<dbReference type="SUPFAM" id="SSF53659">
    <property type="entry name" value="Isocitrate/Isopropylmalate dehydrogenase-like"/>
    <property type="match status" value="1"/>
</dbReference>
<dbReference type="GO" id="GO:0006099">
    <property type="term" value="P:tricarboxylic acid cycle"/>
    <property type="evidence" value="ECO:0007669"/>
    <property type="project" value="TreeGrafter"/>
</dbReference>
<evidence type="ECO:0000313" key="5">
    <source>
        <dbReference type="Proteomes" id="UP000317593"/>
    </source>
</evidence>
<gene>
    <name evidence="4" type="ORF">SAMN06265218_101234</name>
</gene>
<dbReference type="GO" id="GO:0006102">
    <property type="term" value="P:isocitrate metabolic process"/>
    <property type="evidence" value="ECO:0007669"/>
    <property type="project" value="TreeGrafter"/>
</dbReference>
<dbReference type="Proteomes" id="UP000317593">
    <property type="component" value="Unassembled WGS sequence"/>
</dbReference>
<dbReference type="AlphaFoldDB" id="A0A521ANB6"/>
<sequence>MHDVVLIPGDGIGPEITQAVTSIFQEAGAPVNWIRCSAGLGAFEEQGNPLPDETLDAFERYRIALKGPLTTPVGAGFRSVNVELRKRFQLYSNIRPAKTLPNIQSRFDNVDLVMFRENTEGLYIGKERWIEEGRHAESIAVVTRDASERVIRAAFEYARANGRRKITLVHKANILKYTSGLFREVGAEVADDYPDITYEDLIVDNMAMQMVMYPERYDIIVTTNLFGDILSDLASGLIGGLGLTGAANIGDDAAMFEAVHGSAPDIAGQNKANPIAFLLSSLMLLHHLKEDDTADKIRQSIYTTLADKTVCTPDIGGAGTTSTFAEAVCKNLS</sequence>
<dbReference type="Pfam" id="PF00180">
    <property type="entry name" value="Iso_dh"/>
    <property type="match status" value="1"/>
</dbReference>
<feature type="domain" description="Isopropylmalate dehydrogenase-like" evidence="3">
    <location>
        <begin position="3"/>
        <end position="328"/>
    </location>
</feature>
<reference evidence="4 5" key="1">
    <citation type="submission" date="2017-05" db="EMBL/GenBank/DDBJ databases">
        <authorList>
            <person name="Varghese N."/>
            <person name="Submissions S."/>
        </authorList>
    </citation>
    <scope>NUCLEOTIDE SEQUENCE [LARGE SCALE GENOMIC DNA]</scope>
    <source>
        <strain evidence="4 5">DSM 21194</strain>
    </source>
</reference>
<accession>A0A521ANB6</accession>
<dbReference type="GO" id="GO:0051287">
    <property type="term" value="F:NAD binding"/>
    <property type="evidence" value="ECO:0007669"/>
    <property type="project" value="InterPro"/>
</dbReference>
<keyword evidence="5" id="KW-1185">Reference proteome</keyword>
<dbReference type="InterPro" id="IPR019818">
    <property type="entry name" value="IsoCit/isopropylmalate_DH_CS"/>
</dbReference>
<evidence type="ECO:0000259" key="3">
    <source>
        <dbReference type="SMART" id="SM01329"/>
    </source>
</evidence>
<dbReference type="PROSITE" id="PS00470">
    <property type="entry name" value="IDH_IMDH"/>
    <property type="match status" value="1"/>
</dbReference>
<evidence type="ECO:0000256" key="1">
    <source>
        <dbReference type="ARBA" id="ARBA00007769"/>
    </source>
</evidence>
<dbReference type="PANTHER" id="PTHR11835:SF34">
    <property type="entry name" value="ISOCITRATE DEHYDROGENASE [NAD] SUBUNIT ALPHA, MITOCHONDRIAL"/>
    <property type="match status" value="1"/>
</dbReference>
<comment type="similarity">
    <text evidence="1">Belongs to the isocitrate and isopropylmalate dehydrogenases family.</text>
</comment>
<name>A0A521ANB6_9BACT</name>
<dbReference type="GO" id="GO:0000287">
    <property type="term" value="F:magnesium ion binding"/>
    <property type="evidence" value="ECO:0007669"/>
    <property type="project" value="InterPro"/>
</dbReference>
<proteinExistence type="inferred from homology"/>
<dbReference type="RefSeq" id="WP_142712699.1">
    <property type="nucleotide sequence ID" value="NZ_FXTH01000001.1"/>
</dbReference>
<organism evidence="4 5">
    <name type="scientific">Fodinibius sediminis</name>
    <dbReference type="NCBI Taxonomy" id="1214077"/>
    <lineage>
        <taxon>Bacteria</taxon>
        <taxon>Pseudomonadati</taxon>
        <taxon>Balneolota</taxon>
        <taxon>Balneolia</taxon>
        <taxon>Balneolales</taxon>
        <taxon>Balneolaceae</taxon>
        <taxon>Fodinibius</taxon>
    </lineage>
</organism>
<dbReference type="SMART" id="SM01329">
    <property type="entry name" value="Iso_dh"/>
    <property type="match status" value="1"/>
</dbReference>
<dbReference type="GO" id="GO:0004449">
    <property type="term" value="F:isocitrate dehydrogenase (NAD+) activity"/>
    <property type="evidence" value="ECO:0007669"/>
    <property type="project" value="TreeGrafter"/>
</dbReference>